<dbReference type="RefSeq" id="WP_106521632.1">
    <property type="nucleotide sequence ID" value="NZ_PYGD01000001.1"/>
</dbReference>
<dbReference type="Pfam" id="PF01596">
    <property type="entry name" value="Methyltransf_3"/>
    <property type="match status" value="1"/>
</dbReference>
<dbReference type="Proteomes" id="UP000240572">
    <property type="component" value="Unassembled WGS sequence"/>
</dbReference>
<keyword evidence="2 4" id="KW-0808">Transferase</keyword>
<evidence type="ECO:0000313" key="5">
    <source>
        <dbReference type="Proteomes" id="UP000240572"/>
    </source>
</evidence>
<dbReference type="EMBL" id="PYGD01000001">
    <property type="protein sequence ID" value="PSK94954.1"/>
    <property type="molecule type" value="Genomic_DNA"/>
</dbReference>
<dbReference type="CDD" id="cd02440">
    <property type="entry name" value="AdoMet_MTases"/>
    <property type="match status" value="1"/>
</dbReference>
<dbReference type="InterPro" id="IPR029063">
    <property type="entry name" value="SAM-dependent_MTases_sf"/>
</dbReference>
<keyword evidence="1 4" id="KW-0489">Methyltransferase</keyword>
<dbReference type="SUPFAM" id="SSF53335">
    <property type="entry name" value="S-adenosyl-L-methionine-dependent methyltransferases"/>
    <property type="match status" value="1"/>
</dbReference>
<keyword evidence="3" id="KW-0949">S-adenosyl-L-methionine</keyword>
<dbReference type="PROSITE" id="PS51682">
    <property type="entry name" value="SAM_OMT_I"/>
    <property type="match status" value="1"/>
</dbReference>
<accession>A0A2P8DCL2</accession>
<dbReference type="PANTHER" id="PTHR10509">
    <property type="entry name" value="O-METHYLTRANSFERASE-RELATED"/>
    <property type="match status" value="1"/>
</dbReference>
<proteinExistence type="predicted"/>
<evidence type="ECO:0000256" key="1">
    <source>
        <dbReference type="ARBA" id="ARBA00022603"/>
    </source>
</evidence>
<evidence type="ECO:0000256" key="2">
    <source>
        <dbReference type="ARBA" id="ARBA00022679"/>
    </source>
</evidence>
<dbReference type="Gene3D" id="3.40.50.150">
    <property type="entry name" value="Vaccinia Virus protein VP39"/>
    <property type="match status" value="1"/>
</dbReference>
<dbReference type="PANTHER" id="PTHR10509:SF14">
    <property type="entry name" value="CAFFEOYL-COA O-METHYLTRANSFERASE 3-RELATED"/>
    <property type="match status" value="1"/>
</dbReference>
<sequence>MQHIITPDPINSYSEQYTSPEDAVLAALNKETYAHVRGAQMISGHLQGMVLQMISQMIAPKQVLELGTYTGYSAICLAKGLAEGGQLHTIDIDPDLQAMREGYWKEAGQEHKIKQHIGEAAKVIPAIEGDFDLAFIDADKRNYSLYFDLLIDRIPSGGYILADNTLFHGEVILPVDQQSNSARAIHEFNIKVAADDRVEQVLMPIRDGLMLIRKK</sequence>
<dbReference type="OrthoDB" id="9799672at2"/>
<name>A0A2P8DCL2_9BACT</name>
<dbReference type="GO" id="GO:0008171">
    <property type="term" value="F:O-methyltransferase activity"/>
    <property type="evidence" value="ECO:0007669"/>
    <property type="project" value="InterPro"/>
</dbReference>
<dbReference type="InterPro" id="IPR050362">
    <property type="entry name" value="Cation-dep_OMT"/>
</dbReference>
<dbReference type="GO" id="GO:0032259">
    <property type="term" value="P:methylation"/>
    <property type="evidence" value="ECO:0007669"/>
    <property type="project" value="UniProtKB-KW"/>
</dbReference>
<dbReference type="GO" id="GO:0008757">
    <property type="term" value="F:S-adenosylmethionine-dependent methyltransferase activity"/>
    <property type="evidence" value="ECO:0007669"/>
    <property type="project" value="TreeGrafter"/>
</dbReference>
<evidence type="ECO:0000313" key="4">
    <source>
        <dbReference type="EMBL" id="PSK94954.1"/>
    </source>
</evidence>
<gene>
    <name evidence="4" type="ORF">B0I18_1011117</name>
</gene>
<evidence type="ECO:0000256" key="3">
    <source>
        <dbReference type="ARBA" id="ARBA00022691"/>
    </source>
</evidence>
<dbReference type="InterPro" id="IPR002935">
    <property type="entry name" value="SAM_O-MeTrfase"/>
</dbReference>
<organism evidence="4 5">
    <name type="scientific">Taibaiella chishuiensis</name>
    <dbReference type="NCBI Taxonomy" id="1434707"/>
    <lineage>
        <taxon>Bacteria</taxon>
        <taxon>Pseudomonadati</taxon>
        <taxon>Bacteroidota</taxon>
        <taxon>Chitinophagia</taxon>
        <taxon>Chitinophagales</taxon>
        <taxon>Chitinophagaceae</taxon>
        <taxon>Taibaiella</taxon>
    </lineage>
</organism>
<dbReference type="AlphaFoldDB" id="A0A2P8DCL2"/>
<keyword evidence="5" id="KW-1185">Reference proteome</keyword>
<protein>
    <submittedName>
        <fullName evidence="4">Putative O-methyltransferase YrrM</fullName>
    </submittedName>
</protein>
<comment type="caution">
    <text evidence="4">The sequence shown here is derived from an EMBL/GenBank/DDBJ whole genome shotgun (WGS) entry which is preliminary data.</text>
</comment>
<reference evidence="4 5" key="1">
    <citation type="submission" date="2018-03" db="EMBL/GenBank/DDBJ databases">
        <title>Genomic Encyclopedia of Type Strains, Phase III (KMG-III): the genomes of soil and plant-associated and newly described type strains.</title>
        <authorList>
            <person name="Whitman W."/>
        </authorList>
    </citation>
    <scope>NUCLEOTIDE SEQUENCE [LARGE SCALE GENOMIC DNA]</scope>
    <source>
        <strain evidence="4 5">CGMCC 1.12700</strain>
    </source>
</reference>